<evidence type="ECO:0000256" key="4">
    <source>
        <dbReference type="RuleBase" id="RU000363"/>
    </source>
</evidence>
<keyword evidence="3" id="KW-0560">Oxidoreductase</keyword>
<dbReference type="EMBL" id="WVTA01000002">
    <property type="protein sequence ID" value="KAK3215868.1"/>
    <property type="molecule type" value="Genomic_DNA"/>
</dbReference>
<dbReference type="Proteomes" id="UP001280581">
    <property type="component" value="Unassembled WGS sequence"/>
</dbReference>
<proteinExistence type="inferred from homology"/>
<sequence length="330" mass="36001">MTDTHPDDHKITRDLDWNINDLSSLKNKVVIVTGANSLASIGGNIAHQLALRGAKVYIGARNLSKAKAGIKDILALSPSLEPSNLRPFVAAIDDYAAVKAAAERFQQEESRLDILVNNAGIFPLSSEFDQFGINKVMATNHLGPFLLTKMLLPLLEKTAKENATNDVRIVNVSSTAIFTVPERHSFAALSAWNDSFGGDSNPLQFLHRYSYSKIANVLFTRELKRRFDEKLIPVMVTAVHPGVVATPGSEKVLGTDDEDYKKAITAYEGALTAVWAAAHPEVRASERDYDGMFLVPYGALGKVPNLAANMAEAKALWSISENLLTDVVRV</sequence>
<gene>
    <name evidence="5" type="ORF">GRF29_8g1376981</name>
</gene>
<keyword evidence="2" id="KW-0521">NADP</keyword>
<dbReference type="SUPFAM" id="SSF51735">
    <property type="entry name" value="NAD(P)-binding Rossmann-fold domains"/>
    <property type="match status" value="1"/>
</dbReference>
<comment type="similarity">
    <text evidence="1 4">Belongs to the short-chain dehydrogenases/reductases (SDR) family.</text>
</comment>
<reference evidence="5 6" key="1">
    <citation type="submission" date="2021-02" db="EMBL/GenBank/DDBJ databases">
        <title>Genome assembly of Pseudopithomyces chartarum.</title>
        <authorList>
            <person name="Jauregui R."/>
            <person name="Singh J."/>
            <person name="Voisey C."/>
        </authorList>
    </citation>
    <scope>NUCLEOTIDE SEQUENCE [LARGE SCALE GENOMIC DNA]</scope>
    <source>
        <strain evidence="5 6">AGR01</strain>
    </source>
</reference>
<dbReference type="PRINTS" id="PR00080">
    <property type="entry name" value="SDRFAMILY"/>
</dbReference>
<dbReference type="Gene3D" id="3.40.50.720">
    <property type="entry name" value="NAD(P)-binding Rossmann-like Domain"/>
    <property type="match status" value="1"/>
</dbReference>
<keyword evidence="6" id="KW-1185">Reference proteome</keyword>
<dbReference type="AlphaFoldDB" id="A0AAN6M4Y0"/>
<dbReference type="InterPro" id="IPR002347">
    <property type="entry name" value="SDR_fam"/>
</dbReference>
<name>A0AAN6M4Y0_9PLEO</name>
<evidence type="ECO:0000256" key="1">
    <source>
        <dbReference type="ARBA" id="ARBA00006484"/>
    </source>
</evidence>
<protein>
    <submittedName>
        <fullName evidence="5">Uncharacterized protein</fullName>
    </submittedName>
</protein>
<accession>A0AAN6M4Y0</accession>
<dbReference type="InterPro" id="IPR036291">
    <property type="entry name" value="NAD(P)-bd_dom_sf"/>
</dbReference>
<evidence type="ECO:0000313" key="6">
    <source>
        <dbReference type="Proteomes" id="UP001280581"/>
    </source>
</evidence>
<dbReference type="PRINTS" id="PR00081">
    <property type="entry name" value="GDHRDH"/>
</dbReference>
<organism evidence="5 6">
    <name type="scientific">Pseudopithomyces chartarum</name>
    <dbReference type="NCBI Taxonomy" id="1892770"/>
    <lineage>
        <taxon>Eukaryota</taxon>
        <taxon>Fungi</taxon>
        <taxon>Dikarya</taxon>
        <taxon>Ascomycota</taxon>
        <taxon>Pezizomycotina</taxon>
        <taxon>Dothideomycetes</taxon>
        <taxon>Pleosporomycetidae</taxon>
        <taxon>Pleosporales</taxon>
        <taxon>Massarineae</taxon>
        <taxon>Didymosphaeriaceae</taxon>
        <taxon>Pseudopithomyces</taxon>
    </lineage>
</organism>
<evidence type="ECO:0000256" key="2">
    <source>
        <dbReference type="ARBA" id="ARBA00022857"/>
    </source>
</evidence>
<comment type="caution">
    <text evidence="5">The sequence shown here is derived from an EMBL/GenBank/DDBJ whole genome shotgun (WGS) entry which is preliminary data.</text>
</comment>
<dbReference type="PANTHER" id="PTHR24320">
    <property type="entry name" value="RETINOL DEHYDROGENASE"/>
    <property type="match status" value="1"/>
</dbReference>
<dbReference type="PANTHER" id="PTHR24320:SF282">
    <property type="entry name" value="WW DOMAIN-CONTAINING OXIDOREDUCTASE"/>
    <property type="match status" value="1"/>
</dbReference>
<dbReference type="GO" id="GO:0016491">
    <property type="term" value="F:oxidoreductase activity"/>
    <property type="evidence" value="ECO:0007669"/>
    <property type="project" value="UniProtKB-KW"/>
</dbReference>
<evidence type="ECO:0000256" key="3">
    <source>
        <dbReference type="ARBA" id="ARBA00023002"/>
    </source>
</evidence>
<dbReference type="Pfam" id="PF00106">
    <property type="entry name" value="adh_short"/>
    <property type="match status" value="1"/>
</dbReference>
<evidence type="ECO:0000313" key="5">
    <source>
        <dbReference type="EMBL" id="KAK3215868.1"/>
    </source>
</evidence>